<dbReference type="AlphaFoldDB" id="A0AAW5KJZ0"/>
<sequence>MVYADTQREAIAQALRQGFVVLTGGHGTGKTTTINGMIELFE</sequence>
<reference evidence="1" key="1">
    <citation type="submission" date="2022-06" db="EMBL/GenBank/DDBJ databases">
        <title>Isolation of gut microbiota from human fecal samples.</title>
        <authorList>
            <person name="Pamer E.G."/>
            <person name="Barat B."/>
            <person name="Waligurski E."/>
            <person name="Medina S."/>
            <person name="Paddock L."/>
            <person name="Mostad J."/>
        </authorList>
    </citation>
    <scope>NUCLEOTIDE SEQUENCE</scope>
    <source>
        <strain evidence="1">DFI.7.96</strain>
    </source>
</reference>
<gene>
    <name evidence="1" type="ORF">NE646_15365</name>
</gene>
<feature type="non-terminal residue" evidence="1">
    <location>
        <position position="42"/>
    </location>
</feature>
<dbReference type="EMBL" id="JANGAB010000535">
    <property type="protein sequence ID" value="MCQ4950994.1"/>
    <property type="molecule type" value="Genomic_DNA"/>
</dbReference>
<dbReference type="Gene3D" id="3.40.50.300">
    <property type="entry name" value="P-loop containing nucleotide triphosphate hydrolases"/>
    <property type="match status" value="1"/>
</dbReference>
<evidence type="ECO:0000313" key="2">
    <source>
        <dbReference type="Proteomes" id="UP001205063"/>
    </source>
</evidence>
<dbReference type="SUPFAM" id="SSF52540">
    <property type="entry name" value="P-loop containing nucleoside triphosphate hydrolases"/>
    <property type="match status" value="1"/>
</dbReference>
<name>A0AAW5KJZ0_9FIRM</name>
<accession>A0AAW5KJZ0</accession>
<dbReference type="InterPro" id="IPR027417">
    <property type="entry name" value="P-loop_NTPase"/>
</dbReference>
<protein>
    <submittedName>
        <fullName evidence="1">AAA family ATPase</fullName>
    </submittedName>
</protein>
<comment type="caution">
    <text evidence="1">The sequence shown here is derived from an EMBL/GenBank/DDBJ whole genome shotgun (WGS) entry which is preliminary data.</text>
</comment>
<proteinExistence type="predicted"/>
<dbReference type="Pfam" id="PF13245">
    <property type="entry name" value="AAA_19"/>
    <property type="match status" value="1"/>
</dbReference>
<evidence type="ECO:0000313" key="1">
    <source>
        <dbReference type="EMBL" id="MCQ4950994.1"/>
    </source>
</evidence>
<dbReference type="Proteomes" id="UP001205063">
    <property type="component" value="Unassembled WGS sequence"/>
</dbReference>
<organism evidence="1 2">
    <name type="scientific">Bittarella massiliensis</name>
    <name type="common">ex Durand et al. 2017</name>
    <dbReference type="NCBI Taxonomy" id="1720313"/>
    <lineage>
        <taxon>Bacteria</taxon>
        <taxon>Bacillati</taxon>
        <taxon>Bacillota</taxon>
        <taxon>Clostridia</taxon>
        <taxon>Eubacteriales</taxon>
        <taxon>Oscillospiraceae</taxon>
        <taxon>Bittarella (ex Durand et al. 2017)</taxon>
    </lineage>
</organism>